<comment type="caution">
    <text evidence="1">The sequence shown here is derived from an EMBL/GenBank/DDBJ whole genome shotgun (WGS) entry which is preliminary data.</text>
</comment>
<dbReference type="InterPro" id="IPR009291">
    <property type="entry name" value="Vps62"/>
</dbReference>
<organism evidence="1 2">
    <name type="scientific">Cinnamomum micranthum f. kanehirae</name>
    <dbReference type="NCBI Taxonomy" id="337451"/>
    <lineage>
        <taxon>Eukaryota</taxon>
        <taxon>Viridiplantae</taxon>
        <taxon>Streptophyta</taxon>
        <taxon>Embryophyta</taxon>
        <taxon>Tracheophyta</taxon>
        <taxon>Spermatophyta</taxon>
        <taxon>Magnoliopsida</taxon>
        <taxon>Magnoliidae</taxon>
        <taxon>Laurales</taxon>
        <taxon>Lauraceae</taxon>
        <taxon>Cinnamomum</taxon>
    </lineage>
</organism>
<dbReference type="Pfam" id="PF06101">
    <property type="entry name" value="Vps62"/>
    <property type="match status" value="1"/>
</dbReference>
<evidence type="ECO:0000313" key="1">
    <source>
        <dbReference type="EMBL" id="RWR73720.1"/>
    </source>
</evidence>
<gene>
    <name evidence="1" type="ORF">CKAN_00202200</name>
</gene>
<dbReference type="PANTHER" id="PTHR48152:SF3">
    <property type="entry name" value="DUF946 FAMILY PROTEIN (DUF946)"/>
    <property type="match status" value="1"/>
</dbReference>
<dbReference type="EMBL" id="QPKB01000001">
    <property type="protein sequence ID" value="RWR73720.1"/>
    <property type="molecule type" value="Genomic_DNA"/>
</dbReference>
<evidence type="ECO:0000313" key="2">
    <source>
        <dbReference type="Proteomes" id="UP000283530"/>
    </source>
</evidence>
<accession>A0A3S3N6Q0</accession>
<reference evidence="1 2" key="1">
    <citation type="journal article" date="2019" name="Nat. Plants">
        <title>Stout camphor tree genome fills gaps in understanding of flowering plant genome evolution.</title>
        <authorList>
            <person name="Chaw S.M."/>
            <person name="Liu Y.C."/>
            <person name="Wu Y.W."/>
            <person name="Wang H.Y."/>
            <person name="Lin C.I."/>
            <person name="Wu C.S."/>
            <person name="Ke H.M."/>
            <person name="Chang L.Y."/>
            <person name="Hsu C.Y."/>
            <person name="Yang H.T."/>
            <person name="Sudianto E."/>
            <person name="Hsu M.H."/>
            <person name="Wu K.P."/>
            <person name="Wang L.N."/>
            <person name="Leebens-Mack J.H."/>
            <person name="Tsai I.J."/>
        </authorList>
    </citation>
    <scope>NUCLEOTIDE SEQUENCE [LARGE SCALE GENOMIC DNA]</scope>
    <source>
        <strain evidence="2">cv. Chaw 1501</strain>
        <tissue evidence="1">Young leaves</tissue>
    </source>
</reference>
<keyword evidence="2" id="KW-1185">Reference proteome</keyword>
<protein>
    <submittedName>
        <fullName evidence="1">Vacuolar protein sorting-associated protein 62</fullName>
    </submittedName>
</protein>
<proteinExistence type="predicted"/>
<dbReference type="AlphaFoldDB" id="A0A3S3N6Q0"/>
<dbReference type="Proteomes" id="UP000283530">
    <property type="component" value="Unassembled WGS sequence"/>
</dbReference>
<dbReference type="STRING" id="337451.A0A3S3N6Q0"/>
<sequence>MEDNNLQVTTSSLLLHHITQALTILFIPLKSSAYKRICLVVCVHLFIFRHIMGNCIALSANATSFTKERDPLPIGTIFKLPSPLPSWPSGEGFALGSINLGGLEVRQVSTFTKVWATLEGGQDNLGATFFKPSQIPEGFYMLGYYSQPNNKPLFGWVIVAKGHADGDIAGGMLRKPVDFTLVWSSKSLNRDGNGYIWAPIPPQGYVAVGHMVTNSPEKPSVDEIRCVRADLADTCESDMWIWGTDPGSNSSGFNVYSSRHTSRETQGLGVWAGTFIAQANGAPSSLACLKNMDATLSSMPNIDQIKALMQTYSPWIYFHPDEAYLPSSVTWFFNNGALLYKQGDPMPTPINPTGSNLPQGGSNDGAYWIDLPSDGGAKERVKKGDLQTSACYLHVKPMLGATFTDIAIWVFYPFNGAAKAKVVARDVSLGRIGEHVGDWEHVTLRISNFDGKLERVYFSEHASGIWVDAPELEYQGGNKPVAYSSLHGHAFYPKPGLVLQGNTKLRIGIRNDAGRDASMDTGANFELIAAEYLGSVVVQPPWLNYSREWGPKIDYNIDQELDEVIKAVPRLLRSVFRKVIKSYLKQHLGRKVLLGPR</sequence>
<dbReference type="PANTHER" id="PTHR48152">
    <property type="entry name" value="F1C9.34 PROTEIN"/>
    <property type="match status" value="1"/>
</dbReference>
<name>A0A3S3N6Q0_9MAGN</name>
<dbReference type="OrthoDB" id="188042at2759"/>